<name>A0ABT2YQY0_9GAMM</name>
<dbReference type="Pfam" id="PF13391">
    <property type="entry name" value="HNH_2"/>
    <property type="match status" value="1"/>
</dbReference>
<keyword evidence="2" id="KW-0255">Endonuclease</keyword>
<comment type="caution">
    <text evidence="2">The sequence shown here is derived from an EMBL/GenBank/DDBJ whole genome shotgun (WGS) entry which is preliminary data.</text>
</comment>
<dbReference type="CDD" id="cd00085">
    <property type="entry name" value="HNHc"/>
    <property type="match status" value="1"/>
</dbReference>
<keyword evidence="2" id="KW-0378">Hydrolase</keyword>
<reference evidence="2 3" key="1">
    <citation type="submission" date="2022-10" db="EMBL/GenBank/DDBJ databases">
        <title>Marinomonas transparenta sp. nov. and Marinomonas sargassi sp. nov., isolated from marine alga (Sargassum natans (L.) Gaillon).</title>
        <authorList>
            <person name="Wang Y."/>
        </authorList>
    </citation>
    <scope>NUCLEOTIDE SEQUENCE [LARGE SCALE GENOMIC DNA]</scope>
    <source>
        <strain evidence="2 3">C2222</strain>
    </source>
</reference>
<proteinExistence type="predicted"/>
<dbReference type="GO" id="GO:0004519">
    <property type="term" value="F:endonuclease activity"/>
    <property type="evidence" value="ECO:0007669"/>
    <property type="project" value="UniProtKB-KW"/>
</dbReference>
<keyword evidence="2" id="KW-0540">Nuclease</keyword>
<evidence type="ECO:0000313" key="3">
    <source>
        <dbReference type="Proteomes" id="UP001209713"/>
    </source>
</evidence>
<sequence length="250" mass="27809">MKLIRTIKKHGGNVPISEKNRKILWGKSGNKCAICWHTLVLESNDFDSESVVGEECHIVSGAKNGPRSSSDFPSGKIDDVSNLILLCRVHHKQIDDQIGTYTAELLRAIKATHEAKVERKLKLEPQIGLSKNEIPDKLPVILTGKELFNLATSAYAFCNDYGDNFTSKELDEVAEFIQNVKDWGEIGRDLEPIEQIKAAKALDDYLKLLHDLDIFVFAAIDKQKIGGVSVFPVLHLSVQKSSDPNVSVMK</sequence>
<dbReference type="RefSeq" id="WP_263529667.1">
    <property type="nucleotide sequence ID" value="NZ_JAOVZB010000002.1"/>
</dbReference>
<organism evidence="2 3">
    <name type="scientific">Marinomonas sargassi</name>
    <dbReference type="NCBI Taxonomy" id="2984494"/>
    <lineage>
        <taxon>Bacteria</taxon>
        <taxon>Pseudomonadati</taxon>
        <taxon>Pseudomonadota</taxon>
        <taxon>Gammaproteobacteria</taxon>
        <taxon>Oceanospirillales</taxon>
        <taxon>Oceanospirillaceae</taxon>
        <taxon>Marinomonas</taxon>
    </lineage>
</organism>
<dbReference type="EMBL" id="JAOVZB010000002">
    <property type="protein sequence ID" value="MCV2402287.1"/>
    <property type="molecule type" value="Genomic_DNA"/>
</dbReference>
<keyword evidence="3" id="KW-1185">Reference proteome</keyword>
<dbReference type="InterPro" id="IPR003615">
    <property type="entry name" value="HNH_nuc"/>
</dbReference>
<feature type="domain" description="HNH nuclease" evidence="1">
    <location>
        <begin position="32"/>
        <end position="96"/>
    </location>
</feature>
<evidence type="ECO:0000259" key="1">
    <source>
        <dbReference type="Pfam" id="PF13391"/>
    </source>
</evidence>
<evidence type="ECO:0000313" key="2">
    <source>
        <dbReference type="EMBL" id="MCV2402287.1"/>
    </source>
</evidence>
<protein>
    <submittedName>
        <fullName evidence="2">HNH endonuclease</fullName>
    </submittedName>
</protein>
<gene>
    <name evidence="2" type="ORF">OFY17_05230</name>
</gene>
<dbReference type="Proteomes" id="UP001209713">
    <property type="component" value="Unassembled WGS sequence"/>
</dbReference>
<accession>A0ABT2YQY0</accession>